<sequence>MRPLIVTEFVSLDGVYEEHSPWRAPYDPDDGPFKRDELFASGALLLGRTTYEEFAAYWPTATGAFADRMNALPKHVATTRPGPLAWNATSLGPDVVAGVQALKAQPGGPLLVYGSGTLAQTLLRRGLVDELRLMVFPVVLGRGKRLLDTLEHLPLTLLDTRSLGAGVLLLTYGPAAAPDGEVR</sequence>
<comment type="caution">
    <text evidence="2">The sequence shown here is derived from an EMBL/GenBank/DDBJ whole genome shotgun (WGS) entry which is preliminary data.</text>
</comment>
<evidence type="ECO:0000313" key="3">
    <source>
        <dbReference type="Proteomes" id="UP000620633"/>
    </source>
</evidence>
<feature type="domain" description="Bacterial bifunctional deaminase-reductase C-terminal" evidence="1">
    <location>
        <begin position="4"/>
        <end position="169"/>
    </location>
</feature>
<keyword evidence="3" id="KW-1185">Reference proteome</keyword>
<accession>A0ABQ2SPJ4</accession>
<dbReference type="PANTHER" id="PTHR38011">
    <property type="entry name" value="DIHYDROFOLATE REDUCTASE FAMILY PROTEIN (AFU_ORTHOLOGUE AFUA_8G06820)"/>
    <property type="match status" value="1"/>
</dbReference>
<dbReference type="RefSeq" id="WP_189102500.1">
    <property type="nucleotide sequence ID" value="NZ_BMQO01000014.1"/>
</dbReference>
<evidence type="ECO:0000313" key="2">
    <source>
        <dbReference type="EMBL" id="GGS33516.1"/>
    </source>
</evidence>
<protein>
    <submittedName>
        <fullName evidence="2">Deaminase</fullName>
    </submittedName>
</protein>
<dbReference type="InterPro" id="IPR050765">
    <property type="entry name" value="Riboflavin_Biosynth_HTPR"/>
</dbReference>
<reference evidence="3" key="1">
    <citation type="journal article" date="2019" name="Int. J. Syst. Evol. Microbiol.">
        <title>The Global Catalogue of Microorganisms (GCM) 10K type strain sequencing project: providing services to taxonomists for standard genome sequencing and annotation.</title>
        <authorList>
            <consortium name="The Broad Institute Genomics Platform"/>
            <consortium name="The Broad Institute Genome Sequencing Center for Infectious Disease"/>
            <person name="Wu L."/>
            <person name="Ma J."/>
        </authorList>
    </citation>
    <scope>NUCLEOTIDE SEQUENCE [LARGE SCALE GENOMIC DNA]</scope>
    <source>
        <strain evidence="3">JCM 31406</strain>
    </source>
</reference>
<dbReference type="SUPFAM" id="SSF53597">
    <property type="entry name" value="Dihydrofolate reductase-like"/>
    <property type="match status" value="1"/>
</dbReference>
<dbReference type="InterPro" id="IPR002734">
    <property type="entry name" value="RibDG_C"/>
</dbReference>
<proteinExistence type="predicted"/>
<name>A0ABQ2SPJ4_9DEIO</name>
<dbReference type="Gene3D" id="3.40.430.10">
    <property type="entry name" value="Dihydrofolate Reductase, subunit A"/>
    <property type="match status" value="1"/>
</dbReference>
<organism evidence="2 3">
    <name type="scientific">Deinococcus knuensis</name>
    <dbReference type="NCBI Taxonomy" id="1837380"/>
    <lineage>
        <taxon>Bacteria</taxon>
        <taxon>Thermotogati</taxon>
        <taxon>Deinococcota</taxon>
        <taxon>Deinococci</taxon>
        <taxon>Deinococcales</taxon>
        <taxon>Deinococcaceae</taxon>
        <taxon>Deinococcus</taxon>
    </lineage>
</organism>
<dbReference type="EMBL" id="BMQO01000014">
    <property type="protein sequence ID" value="GGS33516.1"/>
    <property type="molecule type" value="Genomic_DNA"/>
</dbReference>
<dbReference type="InterPro" id="IPR024072">
    <property type="entry name" value="DHFR-like_dom_sf"/>
</dbReference>
<evidence type="ECO:0000259" key="1">
    <source>
        <dbReference type="Pfam" id="PF01872"/>
    </source>
</evidence>
<dbReference type="Pfam" id="PF01872">
    <property type="entry name" value="RibD_C"/>
    <property type="match status" value="1"/>
</dbReference>
<dbReference type="PANTHER" id="PTHR38011:SF11">
    <property type="entry name" value="2,5-DIAMINO-6-RIBOSYLAMINO-4(3H)-PYRIMIDINONE 5'-PHOSPHATE REDUCTASE"/>
    <property type="match status" value="1"/>
</dbReference>
<dbReference type="Proteomes" id="UP000620633">
    <property type="component" value="Unassembled WGS sequence"/>
</dbReference>
<gene>
    <name evidence="2" type="ORF">GCM10008961_26520</name>
</gene>